<proteinExistence type="predicted"/>
<dbReference type="GO" id="GO:0030674">
    <property type="term" value="F:protein-macromolecule adaptor activity"/>
    <property type="evidence" value="ECO:0007669"/>
    <property type="project" value="TreeGrafter"/>
</dbReference>
<comment type="caution">
    <text evidence="3">The sequence shown here is derived from an EMBL/GenBank/DDBJ whole genome shotgun (WGS) entry which is preliminary data.</text>
</comment>
<gene>
    <name evidence="3" type="ORF">K450DRAFT_219486</name>
</gene>
<dbReference type="PANTHER" id="PTHR11188:SF17">
    <property type="entry name" value="FI21816P1"/>
    <property type="match status" value="1"/>
</dbReference>
<accession>A0AAD5EIW1</accession>
<organism evidence="3 4">
    <name type="scientific">Umbelopsis ramanniana AG</name>
    <dbReference type="NCBI Taxonomy" id="1314678"/>
    <lineage>
        <taxon>Eukaryota</taxon>
        <taxon>Fungi</taxon>
        <taxon>Fungi incertae sedis</taxon>
        <taxon>Mucoromycota</taxon>
        <taxon>Mucoromycotina</taxon>
        <taxon>Umbelopsidomycetes</taxon>
        <taxon>Umbelopsidales</taxon>
        <taxon>Umbelopsidaceae</taxon>
        <taxon>Umbelopsis</taxon>
    </lineage>
</organism>
<dbReference type="Gene3D" id="2.60.40.640">
    <property type="match status" value="1"/>
</dbReference>
<protein>
    <recommendedName>
        <fullName evidence="2">Arrestin-like N-terminal domain-containing protein</fullName>
    </recommendedName>
</protein>
<dbReference type="PANTHER" id="PTHR11188">
    <property type="entry name" value="ARRESTIN DOMAIN CONTAINING PROTEIN"/>
    <property type="match status" value="1"/>
</dbReference>
<dbReference type="InterPro" id="IPR011021">
    <property type="entry name" value="Arrestin-like_N"/>
</dbReference>
<dbReference type="RefSeq" id="XP_051449368.1">
    <property type="nucleotide sequence ID" value="XM_051585376.1"/>
</dbReference>
<feature type="compositionally biased region" description="Polar residues" evidence="1">
    <location>
        <begin position="431"/>
        <end position="446"/>
    </location>
</feature>
<dbReference type="GO" id="GO:0031625">
    <property type="term" value="F:ubiquitin protein ligase binding"/>
    <property type="evidence" value="ECO:0007669"/>
    <property type="project" value="TreeGrafter"/>
</dbReference>
<sequence length="446" mass="49516">MPSRSRDDLTATIDIDPSFTGIIYGYADDEAEGCVVKGACTLHVVKPCKIRRLFVSLDGKLKVNIKAPVSISPASEGVETRTLISKHKHYHGEDGQMEILQPGDHVYPFEFELPSTLPATFHSKHGHISYRIRLCIHRPMFSNDITAKKEIVLRRCLMDEWSSGTSANEKVEGVFEQLMHYKASAPGMTYREGGLVKLNLNFDLLHPYTSSIREISCALQETIQYRTTGIQAVNAHSSSKLDVQFPLGCSTFYPSKASDYDPSETHDYNAVFRVWPRVHADTNTKLLKVSHKLVINVSVEDRSNKVTYSEGKPRSKSAPTTPACSDNEEDDEEDPVRSSSSSIRSNSSSTSSSSIALPMNLPRPKPFRSRSSVQLSAYPVRNCKLEIPLVVTSREHVWEGEMPTPPAYETQEGPPSYFNTVVALPPVPDYDNSQATEPQAATASAY</sequence>
<reference evidence="3" key="2">
    <citation type="journal article" date="2022" name="Proc. Natl. Acad. Sci. U.S.A.">
        <title>Diploid-dominant life cycles characterize the early evolution of Fungi.</title>
        <authorList>
            <person name="Amses K.R."/>
            <person name="Simmons D.R."/>
            <person name="Longcore J.E."/>
            <person name="Mondo S.J."/>
            <person name="Seto K."/>
            <person name="Jeronimo G.H."/>
            <person name="Bonds A.E."/>
            <person name="Quandt C.A."/>
            <person name="Davis W.J."/>
            <person name="Chang Y."/>
            <person name="Federici B.A."/>
            <person name="Kuo A."/>
            <person name="LaButti K."/>
            <person name="Pangilinan J."/>
            <person name="Andreopoulos W."/>
            <person name="Tritt A."/>
            <person name="Riley R."/>
            <person name="Hundley H."/>
            <person name="Johnson J."/>
            <person name="Lipzen A."/>
            <person name="Barry K."/>
            <person name="Lang B.F."/>
            <person name="Cuomo C.A."/>
            <person name="Buchler N.E."/>
            <person name="Grigoriev I.V."/>
            <person name="Spatafora J.W."/>
            <person name="Stajich J.E."/>
            <person name="James T.Y."/>
        </authorList>
    </citation>
    <scope>NUCLEOTIDE SEQUENCE</scope>
    <source>
        <strain evidence="3">AG</strain>
    </source>
</reference>
<dbReference type="GO" id="GO:0070086">
    <property type="term" value="P:ubiquitin-dependent endocytosis"/>
    <property type="evidence" value="ECO:0007669"/>
    <property type="project" value="TreeGrafter"/>
</dbReference>
<dbReference type="GO" id="GO:0005886">
    <property type="term" value="C:plasma membrane"/>
    <property type="evidence" value="ECO:0007669"/>
    <property type="project" value="TreeGrafter"/>
</dbReference>
<dbReference type="InterPro" id="IPR014752">
    <property type="entry name" value="Arrestin-like_C"/>
</dbReference>
<dbReference type="Proteomes" id="UP001206595">
    <property type="component" value="Unassembled WGS sequence"/>
</dbReference>
<dbReference type="Pfam" id="PF00339">
    <property type="entry name" value="Arrestin_N"/>
    <property type="match status" value="1"/>
</dbReference>
<feature type="compositionally biased region" description="Low complexity" evidence="1">
    <location>
        <begin position="338"/>
        <end position="354"/>
    </location>
</feature>
<dbReference type="GO" id="GO:0005829">
    <property type="term" value="C:cytosol"/>
    <property type="evidence" value="ECO:0007669"/>
    <property type="project" value="TreeGrafter"/>
</dbReference>
<evidence type="ECO:0000256" key="1">
    <source>
        <dbReference type="SAM" id="MobiDB-lite"/>
    </source>
</evidence>
<dbReference type="InterPro" id="IPR014756">
    <property type="entry name" value="Ig_E-set"/>
</dbReference>
<dbReference type="EMBL" id="MU620893">
    <property type="protein sequence ID" value="KAI8584364.1"/>
    <property type="molecule type" value="Genomic_DNA"/>
</dbReference>
<dbReference type="SUPFAM" id="SSF81296">
    <property type="entry name" value="E set domains"/>
    <property type="match status" value="1"/>
</dbReference>
<feature type="domain" description="Arrestin-like N-terminal" evidence="2">
    <location>
        <begin position="35"/>
        <end position="150"/>
    </location>
</feature>
<reference evidence="3" key="1">
    <citation type="submission" date="2021-06" db="EMBL/GenBank/DDBJ databases">
        <authorList>
            <consortium name="DOE Joint Genome Institute"/>
            <person name="Mondo S.J."/>
            <person name="Amses K.R."/>
            <person name="Simmons D.R."/>
            <person name="Longcore J.E."/>
            <person name="Seto K."/>
            <person name="Alves G.H."/>
            <person name="Bonds A.E."/>
            <person name="Quandt C.A."/>
            <person name="Davis W.J."/>
            <person name="Chang Y."/>
            <person name="Letcher P.M."/>
            <person name="Powell M.J."/>
            <person name="Kuo A."/>
            <person name="Labutti K."/>
            <person name="Pangilinan J."/>
            <person name="Andreopoulos W."/>
            <person name="Tritt A."/>
            <person name="Riley R."/>
            <person name="Hundley H."/>
            <person name="Johnson J."/>
            <person name="Lipzen A."/>
            <person name="Barry K."/>
            <person name="Berbee M.L."/>
            <person name="Buchler N.E."/>
            <person name="Grigoriev I.V."/>
            <person name="Spatafora J.W."/>
            <person name="Stajich J.E."/>
            <person name="James T.Y."/>
        </authorList>
    </citation>
    <scope>NUCLEOTIDE SEQUENCE</scope>
    <source>
        <strain evidence="3">AG</strain>
    </source>
</reference>
<name>A0AAD5EIW1_UMBRA</name>
<keyword evidence="4" id="KW-1185">Reference proteome</keyword>
<feature type="region of interest" description="Disordered" evidence="1">
    <location>
        <begin position="425"/>
        <end position="446"/>
    </location>
</feature>
<dbReference type="GeneID" id="75910724"/>
<dbReference type="AlphaFoldDB" id="A0AAD5EIW1"/>
<dbReference type="InterPro" id="IPR050357">
    <property type="entry name" value="Arrestin_domain-protein"/>
</dbReference>
<feature type="region of interest" description="Disordered" evidence="1">
    <location>
        <begin position="304"/>
        <end position="368"/>
    </location>
</feature>
<evidence type="ECO:0000259" key="2">
    <source>
        <dbReference type="Pfam" id="PF00339"/>
    </source>
</evidence>
<evidence type="ECO:0000313" key="3">
    <source>
        <dbReference type="EMBL" id="KAI8584364.1"/>
    </source>
</evidence>
<evidence type="ECO:0000313" key="4">
    <source>
        <dbReference type="Proteomes" id="UP001206595"/>
    </source>
</evidence>